<dbReference type="AlphaFoldDB" id="A0A411WKQ7"/>
<sequence>MSNKKFPAHYQPYRYYWAKETQDSEWEIVKVDYQGWFTFCGGMTQFGVNYFHEIGPEAIPPEAYHERR</sequence>
<protein>
    <submittedName>
        <fullName evidence="1">Uncharacterized protein</fullName>
    </submittedName>
</protein>
<accession>A0A411WKQ7</accession>
<dbReference type="RefSeq" id="WP_130591747.1">
    <property type="nucleotide sequence ID" value="NZ_CP034752.1"/>
</dbReference>
<dbReference type="EMBL" id="CP034752">
    <property type="protein sequence ID" value="QBH96803.1"/>
    <property type="molecule type" value="Genomic_DNA"/>
</dbReference>
<gene>
    <name evidence="1" type="ORF">EKN56_10525</name>
</gene>
<dbReference type="KEGG" id="prag:EKN56_10525"/>
<organism evidence="1 2">
    <name type="scientific">Limnobaculum zhutongyuii</name>
    <dbReference type="NCBI Taxonomy" id="2498113"/>
    <lineage>
        <taxon>Bacteria</taxon>
        <taxon>Pseudomonadati</taxon>
        <taxon>Pseudomonadota</taxon>
        <taxon>Gammaproteobacteria</taxon>
        <taxon>Enterobacterales</taxon>
        <taxon>Budviciaceae</taxon>
        <taxon>Limnobaculum</taxon>
    </lineage>
</organism>
<evidence type="ECO:0000313" key="2">
    <source>
        <dbReference type="Proteomes" id="UP000293154"/>
    </source>
</evidence>
<dbReference type="Proteomes" id="UP000293154">
    <property type="component" value="Chromosome"/>
</dbReference>
<name>A0A411WKQ7_9GAMM</name>
<evidence type="ECO:0000313" key="1">
    <source>
        <dbReference type="EMBL" id="QBH96803.1"/>
    </source>
</evidence>
<reference evidence="1 2" key="1">
    <citation type="submission" date="2019-03" db="EMBL/GenBank/DDBJ databases">
        <title>Pragia sp. nov. isolated from the gut tract of Carduelis flavirostris.</title>
        <authorList>
            <person name="Ge Y."/>
        </authorList>
    </citation>
    <scope>NUCLEOTIDE SEQUENCE [LARGE SCALE GENOMIC DNA]</scope>
    <source>
        <strain evidence="1 2">CF-458</strain>
    </source>
</reference>
<proteinExistence type="predicted"/>
<keyword evidence="2" id="KW-1185">Reference proteome</keyword>